<sequence length="9" mass="1096">MADLMFIKQ</sequence>
<accession>A0A170V3S7</accession>
<dbReference type="GO" id="GO:0032259">
    <property type="term" value="P:methylation"/>
    <property type="evidence" value="ECO:0007669"/>
    <property type="project" value="UniProtKB-KW"/>
</dbReference>
<name>A0A170V3S7_TRIIF</name>
<reference evidence="1" key="1">
    <citation type="submission" date="2016-04" db="EMBL/GenBank/DDBJ databases">
        <authorList>
            <person name="Calderon-Fernandez G.M.Sr."/>
        </authorList>
    </citation>
    <scope>NUCLEOTIDE SEQUENCE</scope>
    <source>
        <strain evidence="1">Int1</strain>
        <tissue evidence="1">Integument</tissue>
    </source>
</reference>
<dbReference type="EC" id="2.1.1.43" evidence="1"/>
<dbReference type="EMBL" id="GEMB01007038">
    <property type="protein sequence ID" value="JAR96328.1"/>
    <property type="molecule type" value="Transcribed_RNA"/>
</dbReference>
<organism evidence="1">
    <name type="scientific">Triatoma infestans</name>
    <name type="common">Assassin bug</name>
    <dbReference type="NCBI Taxonomy" id="30076"/>
    <lineage>
        <taxon>Eukaryota</taxon>
        <taxon>Metazoa</taxon>
        <taxon>Ecdysozoa</taxon>
        <taxon>Arthropoda</taxon>
        <taxon>Hexapoda</taxon>
        <taxon>Insecta</taxon>
        <taxon>Pterygota</taxon>
        <taxon>Neoptera</taxon>
        <taxon>Paraneoptera</taxon>
        <taxon>Hemiptera</taxon>
        <taxon>Heteroptera</taxon>
        <taxon>Panheteroptera</taxon>
        <taxon>Cimicomorpha</taxon>
        <taxon>Reduviidae</taxon>
        <taxon>Triatominae</taxon>
        <taxon>Triatoma</taxon>
    </lineage>
</organism>
<evidence type="ECO:0000313" key="1">
    <source>
        <dbReference type="EMBL" id="JAR96328.1"/>
    </source>
</evidence>
<protein>
    <submittedName>
        <fullName evidence="1">Serine threonine-protein kinase grp isoform x1</fullName>
        <ecNumber evidence="1">2.1.1.43</ecNumber>
    </submittedName>
</protein>
<dbReference type="GO" id="GO:0008168">
    <property type="term" value="F:methyltransferase activity"/>
    <property type="evidence" value="ECO:0007669"/>
    <property type="project" value="UniProtKB-KW"/>
</dbReference>
<keyword evidence="1" id="KW-0808">Transferase</keyword>
<keyword evidence="1" id="KW-0418">Kinase</keyword>
<dbReference type="GO" id="GO:0016301">
    <property type="term" value="F:kinase activity"/>
    <property type="evidence" value="ECO:0007669"/>
    <property type="project" value="UniProtKB-KW"/>
</dbReference>
<keyword evidence="1" id="KW-0489">Methyltransferase</keyword>
<reference evidence="1" key="2">
    <citation type="journal article" date="2017" name="J. Med. Entomol.">
        <title>Transcriptome Analysis of the Triatoma infestans (Hemiptera: Reduviidae) Integument.</title>
        <authorList>
            <person name="Calderon-Fernandez G.M."/>
            <person name="Moriconi D.E."/>
            <person name="Dulbecco A.B."/>
            <person name="Juarez M.P."/>
        </authorList>
    </citation>
    <scope>NUCLEOTIDE SEQUENCE</scope>
    <source>
        <strain evidence="1">Int1</strain>
        <tissue evidence="1">Integument</tissue>
    </source>
</reference>
<proteinExistence type="predicted"/>